<dbReference type="AlphaFoldDB" id="A0A804JVD4"/>
<dbReference type="Gramene" id="Ma07_t13280.1">
    <property type="protein sequence ID" value="Ma07_p13280.1"/>
    <property type="gene ID" value="Ma07_g13280"/>
</dbReference>
<evidence type="ECO:0000313" key="1">
    <source>
        <dbReference type="EnsemblPlants" id="Ma07_p13280.1"/>
    </source>
</evidence>
<dbReference type="Proteomes" id="UP000012960">
    <property type="component" value="Unplaced"/>
</dbReference>
<name>A0A804JVD4_MUSAM</name>
<keyword evidence="2" id="KW-1185">Reference proteome</keyword>
<protein>
    <submittedName>
        <fullName evidence="1">Uncharacterized protein</fullName>
    </submittedName>
</protein>
<proteinExistence type="predicted"/>
<reference evidence="1" key="1">
    <citation type="submission" date="2021-05" db="UniProtKB">
        <authorList>
            <consortium name="EnsemblPlants"/>
        </authorList>
    </citation>
    <scope>IDENTIFICATION</scope>
    <source>
        <strain evidence="1">subsp. malaccensis</strain>
    </source>
</reference>
<dbReference type="EnsemblPlants" id="Ma07_t13280.1">
    <property type="protein sequence ID" value="Ma07_p13280.1"/>
    <property type="gene ID" value="Ma07_g13280"/>
</dbReference>
<evidence type="ECO:0000313" key="2">
    <source>
        <dbReference type="Proteomes" id="UP000012960"/>
    </source>
</evidence>
<accession>A0A804JVD4</accession>
<sequence length="44" mass="5008">MIRNWEAQGIVREVACSILLNNNNNKSSCVVFVFFSSFFSHSPN</sequence>
<dbReference type="InParanoid" id="A0A804JVD4"/>
<organism evidence="1 2">
    <name type="scientific">Musa acuminata subsp. malaccensis</name>
    <name type="common">Wild banana</name>
    <name type="synonym">Musa malaccensis</name>
    <dbReference type="NCBI Taxonomy" id="214687"/>
    <lineage>
        <taxon>Eukaryota</taxon>
        <taxon>Viridiplantae</taxon>
        <taxon>Streptophyta</taxon>
        <taxon>Embryophyta</taxon>
        <taxon>Tracheophyta</taxon>
        <taxon>Spermatophyta</taxon>
        <taxon>Magnoliopsida</taxon>
        <taxon>Liliopsida</taxon>
        <taxon>Zingiberales</taxon>
        <taxon>Musaceae</taxon>
        <taxon>Musa</taxon>
    </lineage>
</organism>